<comment type="caution">
    <text evidence="2">The sequence shown here is derived from an EMBL/GenBank/DDBJ whole genome shotgun (WGS) entry which is preliminary data.</text>
</comment>
<keyword evidence="3" id="KW-1185">Reference proteome</keyword>
<accession>A0A843UWQ6</accession>
<evidence type="ECO:0000313" key="3">
    <source>
        <dbReference type="Proteomes" id="UP000652761"/>
    </source>
</evidence>
<dbReference type="AlphaFoldDB" id="A0A843UWQ6"/>
<name>A0A843UWQ6_COLES</name>
<protein>
    <submittedName>
        <fullName evidence="2">Uncharacterized protein</fullName>
    </submittedName>
</protein>
<reference evidence="2" key="1">
    <citation type="submission" date="2017-07" db="EMBL/GenBank/DDBJ databases">
        <title>Taro Niue Genome Assembly and Annotation.</title>
        <authorList>
            <person name="Atibalentja N."/>
            <person name="Keating K."/>
            <person name="Fields C.J."/>
        </authorList>
    </citation>
    <scope>NUCLEOTIDE SEQUENCE</scope>
    <source>
        <strain evidence="2">Niue_2</strain>
        <tissue evidence="2">Leaf</tissue>
    </source>
</reference>
<sequence length="187" mass="20733">MMISCMLIISVLDASPSILDHKQERFKSSQLNKRRQCKVFLQFPAQRYVASAMFPVTFITAQVVVFAAPFSDRSDALWLRSTGLEHVNKLTAGAAKIFQEGVRSTDDGCGAANFEEYPTDELTLCIKPSGCNGVNLMGRHVMLVSAVLTGRARLLSSTLKHVHGLNGLKETYTHFWLLIVNDDKSII</sequence>
<organism evidence="2 3">
    <name type="scientific">Colocasia esculenta</name>
    <name type="common">Wild taro</name>
    <name type="synonym">Arum esculentum</name>
    <dbReference type="NCBI Taxonomy" id="4460"/>
    <lineage>
        <taxon>Eukaryota</taxon>
        <taxon>Viridiplantae</taxon>
        <taxon>Streptophyta</taxon>
        <taxon>Embryophyta</taxon>
        <taxon>Tracheophyta</taxon>
        <taxon>Spermatophyta</taxon>
        <taxon>Magnoliopsida</taxon>
        <taxon>Liliopsida</taxon>
        <taxon>Araceae</taxon>
        <taxon>Aroideae</taxon>
        <taxon>Colocasieae</taxon>
        <taxon>Colocasia</taxon>
    </lineage>
</organism>
<proteinExistence type="predicted"/>
<evidence type="ECO:0000313" key="2">
    <source>
        <dbReference type="EMBL" id="MQL88031.1"/>
    </source>
</evidence>
<dbReference type="Proteomes" id="UP000652761">
    <property type="component" value="Unassembled WGS sequence"/>
</dbReference>
<keyword evidence="1" id="KW-0472">Membrane</keyword>
<dbReference type="EMBL" id="NMUH01001023">
    <property type="protein sequence ID" value="MQL88031.1"/>
    <property type="molecule type" value="Genomic_DNA"/>
</dbReference>
<feature type="transmembrane region" description="Helical" evidence="1">
    <location>
        <begin position="48"/>
        <end position="70"/>
    </location>
</feature>
<gene>
    <name evidence="2" type="ORF">Taro_020578</name>
</gene>
<evidence type="ECO:0000256" key="1">
    <source>
        <dbReference type="SAM" id="Phobius"/>
    </source>
</evidence>
<keyword evidence="1" id="KW-1133">Transmembrane helix</keyword>
<keyword evidence="1" id="KW-0812">Transmembrane</keyword>